<name>A0A2P2QD12_RHIMU</name>
<dbReference type="AlphaFoldDB" id="A0A2P2QD12"/>
<reference evidence="1" key="1">
    <citation type="submission" date="2018-02" db="EMBL/GenBank/DDBJ databases">
        <title>Rhizophora mucronata_Transcriptome.</title>
        <authorList>
            <person name="Meera S.P."/>
            <person name="Sreeshan A."/>
            <person name="Augustine A."/>
        </authorList>
    </citation>
    <scope>NUCLEOTIDE SEQUENCE</scope>
    <source>
        <tissue evidence="1">Leaf</tissue>
    </source>
</reference>
<organism evidence="1">
    <name type="scientific">Rhizophora mucronata</name>
    <name type="common">Asiatic mangrove</name>
    <dbReference type="NCBI Taxonomy" id="61149"/>
    <lineage>
        <taxon>Eukaryota</taxon>
        <taxon>Viridiplantae</taxon>
        <taxon>Streptophyta</taxon>
        <taxon>Embryophyta</taxon>
        <taxon>Tracheophyta</taxon>
        <taxon>Spermatophyta</taxon>
        <taxon>Magnoliopsida</taxon>
        <taxon>eudicotyledons</taxon>
        <taxon>Gunneridae</taxon>
        <taxon>Pentapetalae</taxon>
        <taxon>rosids</taxon>
        <taxon>fabids</taxon>
        <taxon>Malpighiales</taxon>
        <taxon>Rhizophoraceae</taxon>
        <taxon>Rhizophora</taxon>
    </lineage>
</organism>
<sequence>MEIRTRHLLRRLGSQGLRRRRVRLR</sequence>
<dbReference type="EMBL" id="GGEC01084432">
    <property type="protein sequence ID" value="MBX64916.1"/>
    <property type="molecule type" value="Transcribed_RNA"/>
</dbReference>
<accession>A0A2P2QD12</accession>
<proteinExistence type="predicted"/>
<protein>
    <submittedName>
        <fullName evidence="1">Uncharacterized protein MANES_07G081300</fullName>
    </submittedName>
</protein>
<evidence type="ECO:0000313" key="1">
    <source>
        <dbReference type="EMBL" id="MBX64916.1"/>
    </source>
</evidence>